<keyword evidence="2" id="KW-1185">Reference proteome</keyword>
<feature type="compositionally biased region" description="Basic and acidic residues" evidence="1">
    <location>
        <begin position="453"/>
        <end position="463"/>
    </location>
</feature>
<feature type="compositionally biased region" description="Basic and acidic residues" evidence="1">
    <location>
        <begin position="394"/>
        <end position="407"/>
    </location>
</feature>
<evidence type="ECO:0000313" key="2">
    <source>
        <dbReference type="Proteomes" id="UP000694888"/>
    </source>
</evidence>
<accession>A0ABM0JZT0</accession>
<protein>
    <submittedName>
        <fullName evidence="3">Uncharacterized protein LOC101851359</fullName>
    </submittedName>
</protein>
<feature type="region of interest" description="Disordered" evidence="1">
    <location>
        <begin position="374"/>
        <end position="610"/>
    </location>
</feature>
<feature type="compositionally biased region" description="Basic residues" evidence="1">
    <location>
        <begin position="425"/>
        <end position="436"/>
    </location>
</feature>
<dbReference type="GeneID" id="101851359"/>
<gene>
    <name evidence="3" type="primary">LOC101851359</name>
</gene>
<feature type="compositionally biased region" description="Basic and acidic residues" evidence="1">
    <location>
        <begin position="576"/>
        <end position="586"/>
    </location>
</feature>
<feature type="compositionally biased region" description="Polar residues" evidence="1">
    <location>
        <begin position="238"/>
        <end position="248"/>
    </location>
</feature>
<evidence type="ECO:0000256" key="1">
    <source>
        <dbReference type="SAM" id="MobiDB-lite"/>
    </source>
</evidence>
<organism evidence="2 3">
    <name type="scientific">Aplysia californica</name>
    <name type="common">California sea hare</name>
    <dbReference type="NCBI Taxonomy" id="6500"/>
    <lineage>
        <taxon>Eukaryota</taxon>
        <taxon>Metazoa</taxon>
        <taxon>Spiralia</taxon>
        <taxon>Lophotrochozoa</taxon>
        <taxon>Mollusca</taxon>
        <taxon>Gastropoda</taxon>
        <taxon>Heterobranchia</taxon>
        <taxon>Euthyneura</taxon>
        <taxon>Tectipleura</taxon>
        <taxon>Aplysiida</taxon>
        <taxon>Aplysioidea</taxon>
        <taxon>Aplysiidae</taxon>
        <taxon>Aplysia</taxon>
    </lineage>
</organism>
<feature type="compositionally biased region" description="Low complexity" evidence="1">
    <location>
        <begin position="284"/>
        <end position="307"/>
    </location>
</feature>
<proteinExistence type="predicted"/>
<reference evidence="3" key="1">
    <citation type="submission" date="2025-08" db="UniProtKB">
        <authorList>
            <consortium name="RefSeq"/>
        </authorList>
    </citation>
    <scope>IDENTIFICATION</scope>
</reference>
<evidence type="ECO:0000313" key="3">
    <source>
        <dbReference type="RefSeq" id="XP_005105391.2"/>
    </source>
</evidence>
<feature type="compositionally biased region" description="Low complexity" evidence="1">
    <location>
        <begin position="497"/>
        <end position="508"/>
    </location>
</feature>
<feature type="compositionally biased region" description="Low complexity" evidence="1">
    <location>
        <begin position="560"/>
        <end position="575"/>
    </location>
</feature>
<sequence length="610" mass="66276">MGISSVGHVLDLHLEIEMLKAHNFRLLNFPPLLKQEPSSPEKESKESVSIMLIFGHHLRKGMSPEETKWKMYAEVDVEDESERTSVTLVKEVSFTCKMPDYGTFHLKQPPFIMSNWCQGVVKDMTIECVISYEPMVSKPHTTRFLYQLDGESPGSSQKTVVLTLNMPSTQAAEESVAATSVSMPTSPVHTISMPYNTSFPSLQGAWSKSFFPVELPISRSSSKSDMWANIVAGRKQSLTKPIPGTTNVLFPELPSSHSHTSPLSQDSSHYSVGLGSRSSHHSPSRTSQMSRSSSRNSPSLSDTTSSSGVQKDEPDGNKSPSITAGNPKTLKVMFSLGGEDGGSSVASNSSESGFSERDVCHSYADACKTVKKSDVNAEKISSQGKLPSGTAKDNNAKRTEGEKDQSMQDRNFVHRPYQGQGSRGGRGRGRGGRRHLRFTEEERPWGRQNSGHSRSEPHAKGARDLPSTVNYRRAFSGGHTSPGTSHNKDVSNGGAPVSNGGSTANSGGSTVGRGGSAGRSRDLQGQGDHGGKNPNWDKNWEPREGGKYVNSPREGGRYPNSSRGRAGSNAGGYRYNRGDRANDTAHRQHQGKNHALQEEDEEGFTNVVHR</sequence>
<feature type="region of interest" description="Disordered" evidence="1">
    <location>
        <begin position="238"/>
        <end position="336"/>
    </location>
</feature>
<dbReference type="RefSeq" id="XP_005105391.2">
    <property type="nucleotide sequence ID" value="XM_005105334.3"/>
</dbReference>
<name>A0ABM0JZT0_APLCA</name>
<dbReference type="Proteomes" id="UP000694888">
    <property type="component" value="Unplaced"/>
</dbReference>
<feature type="compositionally biased region" description="Low complexity" evidence="1">
    <location>
        <begin position="255"/>
        <end position="269"/>
    </location>
</feature>